<proteinExistence type="predicted"/>
<dbReference type="AlphaFoldDB" id="A0A1G2FYS5"/>
<evidence type="ECO:0008006" key="4">
    <source>
        <dbReference type="Google" id="ProtNLM"/>
    </source>
</evidence>
<dbReference type="Proteomes" id="UP000177480">
    <property type="component" value="Unassembled WGS sequence"/>
</dbReference>
<protein>
    <recommendedName>
        <fullName evidence="4">PpiC domain-containing protein</fullName>
    </recommendedName>
</protein>
<name>A0A1G2FYS5_9BACT</name>
<evidence type="ECO:0000313" key="3">
    <source>
        <dbReference type="Proteomes" id="UP000177480"/>
    </source>
</evidence>
<organism evidence="2 3">
    <name type="scientific">Candidatus Ryanbacteria bacterium RIFCSPHIGHO2_01_FULL_45_22</name>
    <dbReference type="NCBI Taxonomy" id="1802114"/>
    <lineage>
        <taxon>Bacteria</taxon>
        <taxon>Candidatus Ryaniibacteriota</taxon>
    </lineage>
</organism>
<accession>A0A1G2FYS5</accession>
<keyword evidence="1" id="KW-0812">Transmembrane</keyword>
<dbReference type="EMBL" id="MHNK01000019">
    <property type="protein sequence ID" value="OGZ43209.1"/>
    <property type="molecule type" value="Genomic_DNA"/>
</dbReference>
<keyword evidence="1" id="KW-1133">Transmembrane helix</keyword>
<dbReference type="STRING" id="1802114.A2719_00745"/>
<evidence type="ECO:0000313" key="2">
    <source>
        <dbReference type="EMBL" id="OGZ43209.1"/>
    </source>
</evidence>
<comment type="caution">
    <text evidence="2">The sequence shown here is derived from an EMBL/GenBank/DDBJ whole genome shotgun (WGS) entry which is preliminary data.</text>
</comment>
<evidence type="ECO:0000256" key="1">
    <source>
        <dbReference type="SAM" id="Phobius"/>
    </source>
</evidence>
<sequence>MEHTTNIKRLVILFFCLLAIGAGVWFFGLFPVSRVNGEYMLYRTYNERAKALEGFEIKNRLVAGSASLTQTEQEEIHKSILQNLIVERIFGQYVEEHTALSGLKESADAVVARTLKEADPNVLPQATKELYGWSVDEFAKNVLFPQAFQNELQGAIERDGMSFGEFARTQLKDAQVKLYAVPWKWENGGLVSK</sequence>
<gene>
    <name evidence="2" type="ORF">A2719_00745</name>
</gene>
<reference evidence="2 3" key="1">
    <citation type="journal article" date="2016" name="Nat. Commun.">
        <title>Thousands of microbial genomes shed light on interconnected biogeochemical processes in an aquifer system.</title>
        <authorList>
            <person name="Anantharaman K."/>
            <person name="Brown C.T."/>
            <person name="Hug L.A."/>
            <person name="Sharon I."/>
            <person name="Castelle C.J."/>
            <person name="Probst A.J."/>
            <person name="Thomas B.C."/>
            <person name="Singh A."/>
            <person name="Wilkins M.J."/>
            <person name="Karaoz U."/>
            <person name="Brodie E.L."/>
            <person name="Williams K.H."/>
            <person name="Hubbard S.S."/>
            <person name="Banfield J.F."/>
        </authorList>
    </citation>
    <scope>NUCLEOTIDE SEQUENCE [LARGE SCALE GENOMIC DNA]</scope>
</reference>
<feature type="transmembrane region" description="Helical" evidence="1">
    <location>
        <begin position="12"/>
        <end position="32"/>
    </location>
</feature>
<keyword evidence="1" id="KW-0472">Membrane</keyword>